<comment type="function">
    <text evidence="4">Inhibits the enzyme activity of ATPase.</text>
</comment>
<dbReference type="GO" id="GO:0005739">
    <property type="term" value="C:mitochondrion"/>
    <property type="evidence" value="ECO:0007669"/>
    <property type="project" value="UniProtKB-SubCell"/>
</dbReference>
<dbReference type="Proteomes" id="UP000078561">
    <property type="component" value="Unassembled WGS sequence"/>
</dbReference>
<dbReference type="GO" id="GO:0042030">
    <property type="term" value="F:ATPase inhibitor activity"/>
    <property type="evidence" value="ECO:0007669"/>
    <property type="project" value="InterPro"/>
</dbReference>
<dbReference type="InterPro" id="IPR007648">
    <property type="entry name" value="ATPase_inhibitor_mt"/>
</dbReference>
<evidence type="ECO:0000256" key="1">
    <source>
        <dbReference type="ARBA" id="ARBA00004173"/>
    </source>
</evidence>
<dbReference type="OrthoDB" id="5532350at2759"/>
<evidence type="ECO:0000256" key="5">
    <source>
        <dbReference type="SAM" id="MobiDB-lite"/>
    </source>
</evidence>
<evidence type="ECO:0000313" key="6">
    <source>
        <dbReference type="EMBL" id="SAM09568.1"/>
    </source>
</evidence>
<name>A0A168T6P3_ABSGL</name>
<keyword evidence="7" id="KW-1185">Reference proteome</keyword>
<reference evidence="6" key="1">
    <citation type="submission" date="2016-04" db="EMBL/GenBank/DDBJ databases">
        <authorList>
            <person name="Evans L.H."/>
            <person name="Alamgir A."/>
            <person name="Owens N."/>
            <person name="Weber N.D."/>
            <person name="Virtaneva K."/>
            <person name="Barbian K."/>
            <person name="Babar A."/>
            <person name="Rosenke K."/>
        </authorList>
    </citation>
    <scope>NUCLEOTIDE SEQUENCE [LARGE SCALE GENOMIC DNA]</scope>
    <source>
        <strain evidence="6">CBS 101.48</strain>
    </source>
</reference>
<dbReference type="AlphaFoldDB" id="A0A168T6P3"/>
<accession>A0A168T6P3</accession>
<comment type="subcellular location">
    <subcellularLocation>
        <location evidence="1">Mitochondrion</location>
    </subcellularLocation>
</comment>
<feature type="compositionally biased region" description="Basic and acidic residues" evidence="5">
    <location>
        <begin position="39"/>
        <end position="52"/>
    </location>
</feature>
<organism evidence="6">
    <name type="scientific">Absidia glauca</name>
    <name type="common">Pin mould</name>
    <dbReference type="NCBI Taxonomy" id="4829"/>
    <lineage>
        <taxon>Eukaryota</taxon>
        <taxon>Fungi</taxon>
        <taxon>Fungi incertae sedis</taxon>
        <taxon>Mucoromycota</taxon>
        <taxon>Mucoromycotina</taxon>
        <taxon>Mucoromycetes</taxon>
        <taxon>Mucorales</taxon>
        <taxon>Cunninghamellaceae</taxon>
        <taxon>Absidia</taxon>
    </lineage>
</organism>
<evidence type="ECO:0000256" key="4">
    <source>
        <dbReference type="RuleBase" id="RU368087"/>
    </source>
</evidence>
<dbReference type="Pfam" id="PF04568">
    <property type="entry name" value="IATP"/>
    <property type="match status" value="1"/>
</dbReference>
<gene>
    <name evidence="6" type="primary">ABSGL_15264.1 scaffold 16333</name>
</gene>
<dbReference type="STRING" id="4829.A0A168T6P3"/>
<keyword evidence="3" id="KW-0496">Mitochondrion</keyword>
<evidence type="ECO:0000256" key="2">
    <source>
        <dbReference type="ARBA" id="ARBA00010901"/>
    </source>
</evidence>
<protein>
    <recommendedName>
        <fullName evidence="4">ATPase inhibitor, mitochondrial</fullName>
    </recommendedName>
</protein>
<evidence type="ECO:0000256" key="3">
    <source>
        <dbReference type="ARBA" id="ARBA00023128"/>
    </source>
</evidence>
<dbReference type="InParanoid" id="A0A168T6P3"/>
<feature type="region of interest" description="Disordered" evidence="5">
    <location>
        <begin position="67"/>
        <end position="86"/>
    </location>
</feature>
<dbReference type="OMA" id="IFAKRAP"/>
<feature type="compositionally biased region" description="Polar residues" evidence="5">
    <location>
        <begin position="13"/>
        <end position="37"/>
    </location>
</feature>
<comment type="similarity">
    <text evidence="2 4">Belongs to the ATPase inhibitor family.</text>
</comment>
<sequence length="86" mass="9613">MLSRSAARLRTNLIRTTKRYSSNESSGTAGSTVTSKGGFSDKEKAVENQWARTHDAEKLKALRAELDKQKKATEELSKKVDELSRK</sequence>
<dbReference type="Gene3D" id="1.20.5.500">
    <property type="entry name" value="Single helix bin"/>
    <property type="match status" value="1"/>
</dbReference>
<evidence type="ECO:0000313" key="7">
    <source>
        <dbReference type="Proteomes" id="UP000078561"/>
    </source>
</evidence>
<proteinExistence type="inferred from homology"/>
<dbReference type="EMBL" id="LT555144">
    <property type="protein sequence ID" value="SAM09568.1"/>
    <property type="molecule type" value="Genomic_DNA"/>
</dbReference>
<feature type="region of interest" description="Disordered" evidence="5">
    <location>
        <begin position="13"/>
        <end position="52"/>
    </location>
</feature>